<dbReference type="GeneID" id="73291005"/>
<gene>
    <name evidence="2" type="ORF">NGM29_13125</name>
</gene>
<sequence length="82" mass="8674">MAPDDAIGSWATDPSLRVIETVAKADGIAPHACNPPLNDVVDPSALDQLFMGTGPAASFKQVSFEYRGYAITVHSDGRVTLE</sequence>
<organism evidence="2 3">
    <name type="scientific">Natronosalvus rutilus</name>
    <dbReference type="NCBI Taxonomy" id="2953753"/>
    <lineage>
        <taxon>Archaea</taxon>
        <taxon>Methanobacteriati</taxon>
        <taxon>Methanobacteriota</taxon>
        <taxon>Stenosarchaea group</taxon>
        <taxon>Halobacteria</taxon>
        <taxon>Halobacteriales</taxon>
        <taxon>Natrialbaceae</taxon>
        <taxon>Natronosalvus</taxon>
    </lineage>
</organism>
<name>A0A9E7SSM6_9EURY</name>
<dbReference type="Proteomes" id="UP001056855">
    <property type="component" value="Chromosome"/>
</dbReference>
<evidence type="ECO:0000313" key="3">
    <source>
        <dbReference type="Proteomes" id="UP001056855"/>
    </source>
</evidence>
<dbReference type="KEGG" id="sawl:NGM29_13125"/>
<proteinExistence type="predicted"/>
<protein>
    <recommendedName>
        <fullName evidence="1">Halobacterial output domain-containing protein</fullName>
    </recommendedName>
</protein>
<dbReference type="InterPro" id="IPR040624">
    <property type="entry name" value="HalOD1"/>
</dbReference>
<dbReference type="RefSeq" id="WP_254156743.1">
    <property type="nucleotide sequence ID" value="NZ_CP100355.1"/>
</dbReference>
<evidence type="ECO:0000259" key="1">
    <source>
        <dbReference type="Pfam" id="PF18545"/>
    </source>
</evidence>
<reference evidence="2" key="1">
    <citation type="submission" date="2022-06" db="EMBL/GenBank/DDBJ databases">
        <title>Diverse halophilic archaea isolated from saline environments.</title>
        <authorList>
            <person name="Cui H.-L."/>
        </authorList>
    </citation>
    <scope>NUCLEOTIDE SEQUENCE</scope>
    <source>
        <strain evidence="2">WLHS1</strain>
    </source>
</reference>
<keyword evidence="3" id="KW-1185">Reference proteome</keyword>
<feature type="domain" description="Halobacterial output" evidence="1">
    <location>
        <begin position="12"/>
        <end position="81"/>
    </location>
</feature>
<evidence type="ECO:0000313" key="2">
    <source>
        <dbReference type="EMBL" id="UTF52719.1"/>
    </source>
</evidence>
<accession>A0A9E7SSM6</accession>
<dbReference type="EMBL" id="CP100355">
    <property type="protein sequence ID" value="UTF52719.1"/>
    <property type="molecule type" value="Genomic_DNA"/>
</dbReference>
<dbReference type="Pfam" id="PF18545">
    <property type="entry name" value="HalOD1"/>
    <property type="match status" value="1"/>
</dbReference>
<dbReference type="AlphaFoldDB" id="A0A9E7SSM6"/>